<accession>A0A402A3P4</accession>
<evidence type="ECO:0000313" key="2">
    <source>
        <dbReference type="EMBL" id="GCE13669.1"/>
    </source>
</evidence>
<reference evidence="3" key="1">
    <citation type="submission" date="2018-12" db="EMBL/GenBank/DDBJ databases">
        <title>Tengunoibacter tsumagoiensis gen. nov., sp. nov., Dictyobacter kobayashii sp. nov., D. alpinus sp. nov., and D. joshuensis sp. nov. and description of Dictyobacteraceae fam. nov. within the order Ktedonobacterales isolated from Tengu-no-mugimeshi.</title>
        <authorList>
            <person name="Wang C.M."/>
            <person name="Zheng Y."/>
            <person name="Sakai Y."/>
            <person name="Toyoda A."/>
            <person name="Minakuchi Y."/>
            <person name="Abe K."/>
            <person name="Yokota A."/>
            <person name="Yabe S."/>
        </authorList>
    </citation>
    <scope>NUCLEOTIDE SEQUENCE [LARGE SCALE GENOMIC DNA]</scope>
    <source>
        <strain evidence="3">Uno3</strain>
    </source>
</reference>
<dbReference type="GO" id="GO:0006801">
    <property type="term" value="P:superoxide metabolic process"/>
    <property type="evidence" value="ECO:0007669"/>
    <property type="project" value="InterPro"/>
</dbReference>
<organism evidence="2 3">
    <name type="scientific">Tengunoibacter tsumagoiensis</name>
    <dbReference type="NCBI Taxonomy" id="2014871"/>
    <lineage>
        <taxon>Bacteria</taxon>
        <taxon>Bacillati</taxon>
        <taxon>Chloroflexota</taxon>
        <taxon>Ktedonobacteria</taxon>
        <taxon>Ktedonobacterales</taxon>
        <taxon>Dictyobacteraceae</taxon>
        <taxon>Tengunoibacter</taxon>
    </lineage>
</organism>
<name>A0A402A3P4_9CHLR</name>
<sequence length="283" mass="29327">MSHTIKTLLWTGFLSLLLLTSTALTNASVQARSALPTLTGALALLRHAPAGVANLRWNPTTKGLIVTIKVEGLQANTHHPAHIHSGLCPTDGPIVYKLNDVVADAAGNGTSQTMITNVTNGIPATAWHINVHSGPTLNTPAEALPVACGNVKNTQTLTTQPQAVTTALGSVATAANQNVMGATYLTLTGTTLTVRTMVANLVPGTAHAFHIHAGSCESQLPGTILYKLNNLVAGPDGTATSTTTIQNVTTIPATGWYINLHFSTNLATQPGYDVIACGNVISH</sequence>
<evidence type="ECO:0000313" key="3">
    <source>
        <dbReference type="Proteomes" id="UP000287352"/>
    </source>
</evidence>
<protein>
    <submittedName>
        <fullName evidence="2">Uncharacterized protein</fullName>
    </submittedName>
</protein>
<proteinExistence type="inferred from homology"/>
<comment type="similarity">
    <text evidence="1">Belongs to the Cu-Zn superoxide dismutase family.</text>
</comment>
<dbReference type="AlphaFoldDB" id="A0A402A3P4"/>
<dbReference type="InterPro" id="IPR036423">
    <property type="entry name" value="SOD-like_Cu/Zn_dom_sf"/>
</dbReference>
<dbReference type="Proteomes" id="UP000287352">
    <property type="component" value="Unassembled WGS sequence"/>
</dbReference>
<dbReference type="GO" id="GO:0046872">
    <property type="term" value="F:metal ion binding"/>
    <property type="evidence" value="ECO:0007669"/>
    <property type="project" value="InterPro"/>
</dbReference>
<dbReference type="RefSeq" id="WP_126581173.1">
    <property type="nucleotide sequence ID" value="NZ_BIFR01000001.1"/>
</dbReference>
<evidence type="ECO:0000256" key="1">
    <source>
        <dbReference type="ARBA" id="ARBA00010457"/>
    </source>
</evidence>
<dbReference type="OrthoDB" id="4617389at2"/>
<dbReference type="EMBL" id="BIFR01000001">
    <property type="protein sequence ID" value="GCE13669.1"/>
    <property type="molecule type" value="Genomic_DNA"/>
</dbReference>
<comment type="caution">
    <text evidence="2">The sequence shown here is derived from an EMBL/GenBank/DDBJ whole genome shotgun (WGS) entry which is preliminary data.</text>
</comment>
<dbReference type="SUPFAM" id="SSF49329">
    <property type="entry name" value="Cu,Zn superoxide dismutase-like"/>
    <property type="match status" value="1"/>
</dbReference>
<keyword evidence="3" id="KW-1185">Reference proteome</keyword>
<gene>
    <name evidence="2" type="ORF">KTT_35280</name>
</gene>